<dbReference type="InterPro" id="IPR037171">
    <property type="entry name" value="NagB/RpiA_transferase-like"/>
</dbReference>
<dbReference type="Pfam" id="PF13336">
    <property type="entry name" value="AcetylCoA_hyd_C"/>
    <property type="match status" value="1"/>
</dbReference>
<dbReference type="InterPro" id="IPR003702">
    <property type="entry name" value="ActCoA_hydro_N"/>
</dbReference>
<dbReference type="Gene3D" id="3.30.750.70">
    <property type="entry name" value="4-hydroxybutyrate coenzyme like domains"/>
    <property type="match status" value="1"/>
</dbReference>
<sequence length="489" mass="53857">MILLMRRLLQKLSTHKLSTGIKLSAQPRFTTASRYKSKYYTYVREPAHLIKYKEPKFVCPEEAFQEVLKSNQKVAIQGAAATPNELIEAMCKVAKCKKFTGIRTYHMHTDGQLPYSEPDFDGIIRSTSFFMGGNVRKAVAAGLADKMPIFLSEIPLVFHRGMVKPDICLIHVSPPDSHGYCTLGTSVDCVRAAMVASKYIVALINCQMPRTFGDSIVHISHIDFAVEIDRKLPSHKSKPPSKEEVQIGKHVAENIVEDGATLQMGIGSIPDAVLAALTGHKNLGIHSEMFSDGILPLVEKGCITNNMKKYHQGRTVGSFLVGSEKLYKFVDDNPSIEMLVVDYVNNNDVIKALPKMTAINTCIEVDLTGQVCSDSIGTRMYSGFGGQLDFLRGSAEAYDGKGKPILALKSMTSKGESKIVPLLKPGAGVVTTRGHVHFIVTEHGVANLFGKNLLERAQALINIAHPKHREALEKEAFKRLKRKPSRPPC</sequence>
<dbReference type="GO" id="GO:0006083">
    <property type="term" value="P:acetate metabolic process"/>
    <property type="evidence" value="ECO:0007669"/>
    <property type="project" value="InterPro"/>
</dbReference>
<dbReference type="GO" id="GO:0008775">
    <property type="term" value="F:acetate CoA-transferase activity"/>
    <property type="evidence" value="ECO:0007669"/>
    <property type="project" value="InterPro"/>
</dbReference>
<evidence type="ECO:0000313" key="6">
    <source>
        <dbReference type="Proteomes" id="UP001153712"/>
    </source>
</evidence>
<evidence type="ECO:0000256" key="1">
    <source>
        <dbReference type="ARBA" id="ARBA00009632"/>
    </source>
</evidence>
<reference evidence="5" key="1">
    <citation type="submission" date="2022-01" db="EMBL/GenBank/DDBJ databases">
        <authorList>
            <person name="King R."/>
        </authorList>
    </citation>
    <scope>NUCLEOTIDE SEQUENCE</scope>
</reference>
<dbReference type="Pfam" id="PF02550">
    <property type="entry name" value="AcetylCoA_hydro"/>
    <property type="match status" value="1"/>
</dbReference>
<dbReference type="InterPro" id="IPR038460">
    <property type="entry name" value="AcetylCoA_hyd_C_sf"/>
</dbReference>
<dbReference type="InterPro" id="IPR026888">
    <property type="entry name" value="AcetylCoA_hyd_C"/>
</dbReference>
<dbReference type="InterPro" id="IPR046433">
    <property type="entry name" value="ActCoA_hydro"/>
</dbReference>
<feature type="domain" description="Acetyl-CoA hydrolase/transferase N-terminal" evidence="3">
    <location>
        <begin position="60"/>
        <end position="229"/>
    </location>
</feature>
<dbReference type="AlphaFoldDB" id="A0A9N9U1M9"/>
<dbReference type="Gene3D" id="3.40.1080.20">
    <property type="entry name" value="Acetyl-CoA hydrolase/transferase C-terminal domain"/>
    <property type="match status" value="1"/>
</dbReference>
<evidence type="ECO:0000259" key="3">
    <source>
        <dbReference type="Pfam" id="PF02550"/>
    </source>
</evidence>
<evidence type="ECO:0000259" key="4">
    <source>
        <dbReference type="Pfam" id="PF13336"/>
    </source>
</evidence>
<dbReference type="Gene3D" id="3.40.1080.10">
    <property type="entry name" value="Glutaconate Coenzyme A-transferase"/>
    <property type="match status" value="1"/>
</dbReference>
<dbReference type="GO" id="GO:0005739">
    <property type="term" value="C:mitochondrion"/>
    <property type="evidence" value="ECO:0007669"/>
    <property type="project" value="TreeGrafter"/>
</dbReference>
<evidence type="ECO:0000256" key="2">
    <source>
        <dbReference type="ARBA" id="ARBA00022679"/>
    </source>
</evidence>
<dbReference type="PANTHER" id="PTHR21432:SF20">
    <property type="entry name" value="ACETYL-COA HYDROLASE"/>
    <property type="match status" value="1"/>
</dbReference>
<proteinExistence type="inferred from homology"/>
<evidence type="ECO:0008006" key="7">
    <source>
        <dbReference type="Google" id="ProtNLM"/>
    </source>
</evidence>
<comment type="similarity">
    <text evidence="1">Belongs to the acetyl-CoA hydrolase/transferase family.</text>
</comment>
<gene>
    <name evidence="5" type="ORF">PHYEVI_LOCUS11141</name>
</gene>
<protein>
    <recommendedName>
        <fullName evidence="7">Acetyl-CoA hydrolase</fullName>
    </recommendedName>
</protein>
<dbReference type="OrthoDB" id="10250396at2759"/>
<feature type="domain" description="Acetyl-CoA hydrolase/transferase C-terminal" evidence="4">
    <location>
        <begin position="322"/>
        <end position="476"/>
    </location>
</feature>
<dbReference type="Proteomes" id="UP001153712">
    <property type="component" value="Chromosome 9"/>
</dbReference>
<name>A0A9N9U1M9_PHYSR</name>
<keyword evidence="2" id="KW-0808">Transferase</keyword>
<dbReference type="PANTHER" id="PTHR21432">
    <property type="entry name" value="ACETYL-COA HYDROLASE-RELATED"/>
    <property type="match status" value="1"/>
</dbReference>
<organism evidence="5 6">
    <name type="scientific">Phyllotreta striolata</name>
    <name type="common">Striped flea beetle</name>
    <name type="synonym">Crioceris striolata</name>
    <dbReference type="NCBI Taxonomy" id="444603"/>
    <lineage>
        <taxon>Eukaryota</taxon>
        <taxon>Metazoa</taxon>
        <taxon>Ecdysozoa</taxon>
        <taxon>Arthropoda</taxon>
        <taxon>Hexapoda</taxon>
        <taxon>Insecta</taxon>
        <taxon>Pterygota</taxon>
        <taxon>Neoptera</taxon>
        <taxon>Endopterygota</taxon>
        <taxon>Coleoptera</taxon>
        <taxon>Polyphaga</taxon>
        <taxon>Cucujiformia</taxon>
        <taxon>Chrysomeloidea</taxon>
        <taxon>Chrysomelidae</taxon>
        <taxon>Galerucinae</taxon>
        <taxon>Alticini</taxon>
        <taxon>Phyllotreta</taxon>
    </lineage>
</organism>
<dbReference type="EMBL" id="OU900102">
    <property type="protein sequence ID" value="CAG9864891.1"/>
    <property type="molecule type" value="Genomic_DNA"/>
</dbReference>
<dbReference type="SUPFAM" id="SSF100950">
    <property type="entry name" value="NagB/RpiA/CoA transferase-like"/>
    <property type="match status" value="2"/>
</dbReference>
<evidence type="ECO:0000313" key="5">
    <source>
        <dbReference type="EMBL" id="CAG9864891.1"/>
    </source>
</evidence>
<keyword evidence="6" id="KW-1185">Reference proteome</keyword>
<accession>A0A9N9U1M9</accession>